<dbReference type="eggNOG" id="COG1253">
    <property type="taxonomic scope" value="Bacteria"/>
</dbReference>
<organism evidence="5 6">
    <name type="scientific">Xanthomonas oryzae pv. oryzicola (strain BLS256)</name>
    <dbReference type="NCBI Taxonomy" id="383407"/>
    <lineage>
        <taxon>Bacteria</taxon>
        <taxon>Pseudomonadati</taxon>
        <taxon>Pseudomonadota</taxon>
        <taxon>Gammaproteobacteria</taxon>
        <taxon>Lysobacterales</taxon>
        <taxon>Lysobacteraceae</taxon>
        <taxon>Xanthomonas</taxon>
    </lineage>
</organism>
<dbReference type="EMBL" id="CP003057">
    <property type="protein sequence ID" value="AEQ95922.1"/>
    <property type="molecule type" value="Genomic_DNA"/>
</dbReference>
<evidence type="ECO:0000256" key="1">
    <source>
        <dbReference type="ARBA" id="ARBA00022737"/>
    </source>
</evidence>
<name>G7TLV6_XANOB</name>
<dbReference type="InterPro" id="IPR000644">
    <property type="entry name" value="CBS_dom"/>
</dbReference>
<evidence type="ECO:0000313" key="5">
    <source>
        <dbReference type="EMBL" id="AEQ95922.1"/>
    </source>
</evidence>
<dbReference type="SUPFAM" id="SSF54631">
    <property type="entry name" value="CBS-domain pair"/>
    <property type="match status" value="1"/>
</dbReference>
<dbReference type="InterPro" id="IPR016169">
    <property type="entry name" value="FAD-bd_PCMH_sub2"/>
</dbReference>
<dbReference type="CDD" id="cd04590">
    <property type="entry name" value="CBS_pair_CorC_HlyC_assoc"/>
    <property type="match status" value="1"/>
</dbReference>
<dbReference type="GO" id="GO:0050660">
    <property type="term" value="F:flavin adenine dinucleotide binding"/>
    <property type="evidence" value="ECO:0007669"/>
    <property type="project" value="InterPro"/>
</dbReference>
<dbReference type="Pfam" id="PF00571">
    <property type="entry name" value="CBS"/>
    <property type="match status" value="1"/>
</dbReference>
<dbReference type="PANTHER" id="PTHR43099:SF5">
    <property type="entry name" value="HLYC_CORC FAMILY TRANSPORTER"/>
    <property type="match status" value="1"/>
</dbReference>
<dbReference type="Gene3D" id="3.10.580.10">
    <property type="entry name" value="CBS-domain"/>
    <property type="match status" value="1"/>
</dbReference>
<dbReference type="Pfam" id="PF03471">
    <property type="entry name" value="CorC_HlyC"/>
    <property type="match status" value="1"/>
</dbReference>
<evidence type="ECO:0000259" key="4">
    <source>
        <dbReference type="PROSITE" id="PS51371"/>
    </source>
</evidence>
<dbReference type="SMART" id="SM01091">
    <property type="entry name" value="CorC_HlyC"/>
    <property type="match status" value="1"/>
</dbReference>
<dbReference type="InterPro" id="IPR036318">
    <property type="entry name" value="FAD-bd_PCMH-like_sf"/>
</dbReference>
<dbReference type="HOGENOM" id="CLU_015237_3_0_6"/>
<dbReference type="Proteomes" id="UP000008851">
    <property type="component" value="Chromosome"/>
</dbReference>
<dbReference type="PANTHER" id="PTHR43099">
    <property type="entry name" value="UPF0053 PROTEIN YRKA"/>
    <property type="match status" value="1"/>
</dbReference>
<protein>
    <submittedName>
        <fullName evidence="5">Hemolysin</fullName>
    </submittedName>
</protein>
<dbReference type="InterPro" id="IPR046342">
    <property type="entry name" value="CBS_dom_sf"/>
</dbReference>
<dbReference type="SUPFAM" id="SSF56176">
    <property type="entry name" value="FAD-binding/transporter-associated domain-like"/>
    <property type="match status" value="1"/>
</dbReference>
<keyword evidence="1" id="KW-0677">Repeat</keyword>
<evidence type="ECO:0000256" key="2">
    <source>
        <dbReference type="ARBA" id="ARBA00023122"/>
    </source>
</evidence>
<sequence>MRSLREGMNLEAVLAEFSASRYSRYPWFDADGEQVLGILHTKDLLVAMARGRDLEDLRPLLRPPTVLTLETPIPSRLEQFRTGTTHLALCVEEEGRILGCFILQDLLEVVVGEIEDEHRHVVRDAPIRGQDGSLLVAGSTSIFRLERQLGQDLSAPDHVNSVGGLILYQLQCLPEEGETLEVDGHLLTVQRMAGHRIQAVTVRPVGDAGTGAS</sequence>
<evidence type="ECO:0000313" key="6">
    <source>
        <dbReference type="Proteomes" id="UP000008851"/>
    </source>
</evidence>
<dbReference type="KEGG" id="xor:XOC_1760"/>
<reference evidence="5 6" key="1">
    <citation type="journal article" date="2011" name="J. Bacteriol.">
        <title>Two new complete genome sequences offer insight into host and tissue specificity of plant pathogenic Xanthomonas spp.</title>
        <authorList>
            <person name="Bogdanove A.J."/>
            <person name="Koebnik R."/>
            <person name="Lu H."/>
            <person name="Furutani A."/>
            <person name="Angiuoli S.V."/>
            <person name="Patil P.B."/>
            <person name="Van Sluys M.A."/>
            <person name="Ryan R.P."/>
            <person name="Meyer D.F."/>
            <person name="Han S.W."/>
            <person name="Aparna G."/>
            <person name="Rajaram M."/>
            <person name="Delcher A.L."/>
            <person name="Phillippy A.M."/>
            <person name="Puiu D."/>
            <person name="Schatz M.C."/>
            <person name="Shumway M."/>
            <person name="Sommer D.D."/>
            <person name="Trapnell C."/>
            <person name="Benahmed F."/>
            <person name="Dimitrov G."/>
            <person name="Madupu R."/>
            <person name="Radune D."/>
            <person name="Sullivan S."/>
            <person name="Jha G."/>
            <person name="Ishihara H."/>
            <person name="Lee S.W."/>
            <person name="Pandey A."/>
            <person name="Sharma V."/>
            <person name="Sriariyanun M."/>
            <person name="Szurek B."/>
            <person name="Vera-Cruz C.M."/>
            <person name="Dorman K.S."/>
            <person name="Ronald P.C."/>
            <person name="Verdier V."/>
            <person name="Dow J.M."/>
            <person name="Sonti R.V."/>
            <person name="Tsuge S."/>
            <person name="Brendel V.P."/>
            <person name="Rabinowicz P.D."/>
            <person name="Leach J.E."/>
            <person name="White F.F."/>
            <person name="Salzberg S.L."/>
        </authorList>
    </citation>
    <scope>NUCLEOTIDE SEQUENCE [LARGE SCALE GENOMIC DNA]</scope>
    <source>
        <strain evidence="5 6">BLS256</strain>
    </source>
</reference>
<feature type="domain" description="CBS" evidence="4">
    <location>
        <begin position="1"/>
        <end position="54"/>
    </location>
</feature>
<dbReference type="AlphaFoldDB" id="G7TLV6"/>
<accession>G7TLV6</accession>
<dbReference type="PROSITE" id="PS51371">
    <property type="entry name" value="CBS"/>
    <property type="match status" value="1"/>
</dbReference>
<proteinExistence type="predicted"/>
<dbReference type="Gene3D" id="3.30.465.10">
    <property type="match status" value="1"/>
</dbReference>
<evidence type="ECO:0000256" key="3">
    <source>
        <dbReference type="PROSITE-ProRule" id="PRU00703"/>
    </source>
</evidence>
<keyword evidence="2 3" id="KW-0129">CBS domain</keyword>
<dbReference type="InterPro" id="IPR051676">
    <property type="entry name" value="UPF0053_domain"/>
</dbReference>
<dbReference type="InterPro" id="IPR005170">
    <property type="entry name" value="Transptr-assoc_dom"/>
</dbReference>
<dbReference type="InterPro" id="IPR044751">
    <property type="entry name" value="Ion_transp-like_CBS"/>
</dbReference>
<gene>
    <name evidence="5" type="ORF">XOC_1760</name>
</gene>